<name>A0A9P6FMN7_9FUNG</name>
<feature type="domain" description="F-box" evidence="1">
    <location>
        <begin position="6"/>
        <end position="38"/>
    </location>
</feature>
<feature type="non-terminal residue" evidence="2">
    <location>
        <position position="60"/>
    </location>
</feature>
<keyword evidence="3" id="KW-1185">Reference proteome</keyword>
<dbReference type="InterPro" id="IPR001810">
    <property type="entry name" value="F-box_dom"/>
</dbReference>
<dbReference type="InterPro" id="IPR036047">
    <property type="entry name" value="F-box-like_dom_sf"/>
</dbReference>
<evidence type="ECO:0000259" key="1">
    <source>
        <dbReference type="Pfam" id="PF00646"/>
    </source>
</evidence>
<reference evidence="2" key="1">
    <citation type="journal article" date="2020" name="Fungal Divers.">
        <title>Resolving the Mortierellaceae phylogeny through synthesis of multi-gene phylogenetics and phylogenomics.</title>
        <authorList>
            <person name="Vandepol N."/>
            <person name="Liber J."/>
            <person name="Desiro A."/>
            <person name="Na H."/>
            <person name="Kennedy M."/>
            <person name="Barry K."/>
            <person name="Grigoriev I.V."/>
            <person name="Miller A.N."/>
            <person name="O'Donnell K."/>
            <person name="Stajich J.E."/>
            <person name="Bonito G."/>
        </authorList>
    </citation>
    <scope>NUCLEOTIDE SEQUENCE</scope>
    <source>
        <strain evidence="2">KOD1015</strain>
    </source>
</reference>
<accession>A0A9P6FMN7</accession>
<sequence length="60" mass="6913">MVTINDDVVLTVLERCEILTVIKCRAVSKQFKRIVDSELALKMADFSTLTFHQRRNITDS</sequence>
<dbReference type="AlphaFoldDB" id="A0A9P6FMN7"/>
<dbReference type="EMBL" id="JAABOA010004264">
    <property type="protein sequence ID" value="KAF9577876.1"/>
    <property type="molecule type" value="Genomic_DNA"/>
</dbReference>
<gene>
    <name evidence="2" type="ORF">BGW38_006643</name>
</gene>
<proteinExistence type="predicted"/>
<dbReference type="Pfam" id="PF00646">
    <property type="entry name" value="F-box"/>
    <property type="match status" value="1"/>
</dbReference>
<organism evidence="2 3">
    <name type="scientific">Lunasporangiospora selenospora</name>
    <dbReference type="NCBI Taxonomy" id="979761"/>
    <lineage>
        <taxon>Eukaryota</taxon>
        <taxon>Fungi</taxon>
        <taxon>Fungi incertae sedis</taxon>
        <taxon>Mucoromycota</taxon>
        <taxon>Mortierellomycotina</taxon>
        <taxon>Mortierellomycetes</taxon>
        <taxon>Mortierellales</taxon>
        <taxon>Mortierellaceae</taxon>
        <taxon>Lunasporangiospora</taxon>
    </lineage>
</organism>
<protein>
    <recommendedName>
        <fullName evidence="1">F-box domain-containing protein</fullName>
    </recommendedName>
</protein>
<dbReference type="SUPFAM" id="SSF81383">
    <property type="entry name" value="F-box domain"/>
    <property type="match status" value="1"/>
</dbReference>
<evidence type="ECO:0000313" key="2">
    <source>
        <dbReference type="EMBL" id="KAF9577876.1"/>
    </source>
</evidence>
<comment type="caution">
    <text evidence="2">The sequence shown here is derived from an EMBL/GenBank/DDBJ whole genome shotgun (WGS) entry which is preliminary data.</text>
</comment>
<dbReference type="OrthoDB" id="2356384at2759"/>
<evidence type="ECO:0000313" key="3">
    <source>
        <dbReference type="Proteomes" id="UP000780801"/>
    </source>
</evidence>
<dbReference type="Proteomes" id="UP000780801">
    <property type="component" value="Unassembled WGS sequence"/>
</dbReference>